<dbReference type="InterPro" id="IPR034139">
    <property type="entry name" value="TOPRIM_OLD"/>
</dbReference>
<feature type="domain" description="OLD protein-like TOPRIM" evidence="1">
    <location>
        <begin position="52"/>
        <end position="72"/>
    </location>
</feature>
<gene>
    <name evidence="2" type="ORF">Q6294_31945</name>
</gene>
<comment type="caution">
    <text evidence="2">The sequence shown here is derived from an EMBL/GenBank/DDBJ whole genome shotgun (WGS) entry which is preliminary data.</text>
</comment>
<dbReference type="AlphaFoldDB" id="A0AAW8AJX8"/>
<feature type="non-terminal residue" evidence="2">
    <location>
        <position position="73"/>
    </location>
</feature>
<proteinExistence type="predicted"/>
<evidence type="ECO:0000259" key="1">
    <source>
        <dbReference type="Pfam" id="PF20469"/>
    </source>
</evidence>
<name>A0AAW8AJX8_KLEPN</name>
<evidence type="ECO:0000313" key="3">
    <source>
        <dbReference type="Proteomes" id="UP001244490"/>
    </source>
</evidence>
<evidence type="ECO:0000313" key="2">
    <source>
        <dbReference type="EMBL" id="MDP0971557.1"/>
    </source>
</evidence>
<dbReference type="Proteomes" id="UP001244490">
    <property type="component" value="Unassembled WGS sequence"/>
</dbReference>
<dbReference type="EMBL" id="JAUUIA010000907">
    <property type="protein sequence ID" value="MDP0971557.1"/>
    <property type="molecule type" value="Genomic_DNA"/>
</dbReference>
<protein>
    <recommendedName>
        <fullName evidence="1">OLD protein-like TOPRIM domain-containing protein</fullName>
    </recommendedName>
</protein>
<sequence>MAKISQLRVLRQTDKFECRLFDLREFNNSISGNKDLLQFYDWFYAINFPDILFADKIIMYEGDTERMLIKSLL</sequence>
<dbReference type="Pfam" id="PF20469">
    <property type="entry name" value="OLD-like_TOPRIM"/>
    <property type="match status" value="1"/>
</dbReference>
<reference evidence="2" key="1">
    <citation type="submission" date="2023-07" db="EMBL/GenBank/DDBJ databases">
        <authorList>
            <person name="Peng Z."/>
        </authorList>
    </citation>
    <scope>NUCLEOTIDE SEQUENCE</scope>
    <source>
        <strain evidence="2">KP219</strain>
    </source>
</reference>
<accession>A0AAW8AJX8</accession>
<organism evidence="2 3">
    <name type="scientific">Klebsiella pneumoniae</name>
    <dbReference type="NCBI Taxonomy" id="573"/>
    <lineage>
        <taxon>Bacteria</taxon>
        <taxon>Pseudomonadati</taxon>
        <taxon>Pseudomonadota</taxon>
        <taxon>Gammaproteobacteria</taxon>
        <taxon>Enterobacterales</taxon>
        <taxon>Enterobacteriaceae</taxon>
        <taxon>Klebsiella/Raoultella group</taxon>
        <taxon>Klebsiella</taxon>
        <taxon>Klebsiella pneumoniae complex</taxon>
    </lineage>
</organism>